<evidence type="ECO:0000313" key="1">
    <source>
        <dbReference type="EMBL" id="KIK23252.1"/>
    </source>
</evidence>
<dbReference type="AlphaFoldDB" id="A0A0C9ZLJ7"/>
<proteinExistence type="predicted"/>
<dbReference type="Proteomes" id="UP000054018">
    <property type="component" value="Unassembled WGS sequence"/>
</dbReference>
<name>A0A0C9ZLJ7_9AGAM</name>
<reference evidence="2" key="2">
    <citation type="submission" date="2015-01" db="EMBL/GenBank/DDBJ databases">
        <title>Evolutionary Origins and Diversification of the Mycorrhizal Mutualists.</title>
        <authorList>
            <consortium name="DOE Joint Genome Institute"/>
            <consortium name="Mycorrhizal Genomics Consortium"/>
            <person name="Kohler A."/>
            <person name="Kuo A."/>
            <person name="Nagy L.G."/>
            <person name="Floudas D."/>
            <person name="Copeland A."/>
            <person name="Barry K.W."/>
            <person name="Cichocki N."/>
            <person name="Veneault-Fourrey C."/>
            <person name="LaButti K."/>
            <person name="Lindquist E.A."/>
            <person name="Lipzen A."/>
            <person name="Lundell T."/>
            <person name="Morin E."/>
            <person name="Murat C."/>
            <person name="Riley R."/>
            <person name="Ohm R."/>
            <person name="Sun H."/>
            <person name="Tunlid A."/>
            <person name="Henrissat B."/>
            <person name="Grigoriev I.V."/>
            <person name="Hibbett D.S."/>
            <person name="Martin F."/>
        </authorList>
    </citation>
    <scope>NUCLEOTIDE SEQUENCE [LARGE SCALE GENOMIC DNA]</scope>
    <source>
        <strain evidence="2">441</strain>
    </source>
</reference>
<reference evidence="1 2" key="1">
    <citation type="submission" date="2014-04" db="EMBL/GenBank/DDBJ databases">
        <authorList>
            <consortium name="DOE Joint Genome Institute"/>
            <person name="Kuo A."/>
            <person name="Kohler A."/>
            <person name="Costa M.D."/>
            <person name="Nagy L.G."/>
            <person name="Floudas D."/>
            <person name="Copeland A."/>
            <person name="Barry K.W."/>
            <person name="Cichocki N."/>
            <person name="Veneault-Fourrey C."/>
            <person name="LaButti K."/>
            <person name="Lindquist E.A."/>
            <person name="Lipzen A."/>
            <person name="Lundell T."/>
            <person name="Morin E."/>
            <person name="Murat C."/>
            <person name="Sun H."/>
            <person name="Tunlid A."/>
            <person name="Henrissat B."/>
            <person name="Grigoriev I.V."/>
            <person name="Hibbett D.S."/>
            <person name="Martin F."/>
            <person name="Nordberg H.P."/>
            <person name="Cantor M.N."/>
            <person name="Hua S.X."/>
        </authorList>
    </citation>
    <scope>NUCLEOTIDE SEQUENCE [LARGE SCALE GENOMIC DNA]</scope>
    <source>
        <strain evidence="1 2">441</strain>
    </source>
</reference>
<keyword evidence="2" id="KW-1185">Reference proteome</keyword>
<gene>
    <name evidence="1" type="ORF">PISMIDRAFT_679525</name>
</gene>
<evidence type="ECO:0000313" key="2">
    <source>
        <dbReference type="Proteomes" id="UP000054018"/>
    </source>
</evidence>
<feature type="non-terminal residue" evidence="1">
    <location>
        <position position="1"/>
    </location>
</feature>
<dbReference type="EMBL" id="KN833728">
    <property type="protein sequence ID" value="KIK23252.1"/>
    <property type="molecule type" value="Genomic_DNA"/>
</dbReference>
<protein>
    <submittedName>
        <fullName evidence="1">Uncharacterized protein</fullName>
    </submittedName>
</protein>
<organism evidence="1 2">
    <name type="scientific">Pisolithus microcarpus 441</name>
    <dbReference type="NCBI Taxonomy" id="765257"/>
    <lineage>
        <taxon>Eukaryota</taxon>
        <taxon>Fungi</taxon>
        <taxon>Dikarya</taxon>
        <taxon>Basidiomycota</taxon>
        <taxon>Agaricomycotina</taxon>
        <taxon>Agaricomycetes</taxon>
        <taxon>Agaricomycetidae</taxon>
        <taxon>Boletales</taxon>
        <taxon>Sclerodermatineae</taxon>
        <taxon>Pisolithaceae</taxon>
        <taxon>Pisolithus</taxon>
    </lineage>
</organism>
<dbReference type="HOGENOM" id="CLU_3093107_0_0_1"/>
<sequence>MVQYYCSLPHDPEGTCSNEEPVRNLSRVAVVILAIGYLPSLHVRRTPDTKSL</sequence>
<accession>A0A0C9ZLJ7</accession>